<gene>
    <name evidence="1" type="ORF">EF294_02970</name>
</gene>
<protein>
    <submittedName>
        <fullName evidence="1">Uncharacterized protein</fullName>
    </submittedName>
</protein>
<sequence>MPRVRFSIGPHTLVTGADAVAKSTGTGELPRTSEFFSNIIPTSMISAFAEIELLRTPFFAVCADRHWRT</sequence>
<name>A0A3N4GRX1_9ACTN</name>
<dbReference type="AlphaFoldDB" id="A0A3N4GRX1"/>
<keyword evidence="2" id="KW-1185">Reference proteome</keyword>
<dbReference type="Proteomes" id="UP000267536">
    <property type="component" value="Unassembled WGS sequence"/>
</dbReference>
<reference evidence="1 2" key="1">
    <citation type="submission" date="2018-11" db="EMBL/GenBank/DDBJ databases">
        <title>Draft genome sequence of Gordonia sp. RS15-1S isolated from rice stems.</title>
        <authorList>
            <person name="Muangham S."/>
        </authorList>
    </citation>
    <scope>NUCLEOTIDE SEQUENCE [LARGE SCALE GENOMIC DNA]</scope>
    <source>
        <strain evidence="1 2">RS15-1S</strain>
    </source>
</reference>
<proteinExistence type="predicted"/>
<accession>A0A3N4GRX1</accession>
<comment type="caution">
    <text evidence="1">The sequence shown here is derived from an EMBL/GenBank/DDBJ whole genome shotgun (WGS) entry which is preliminary data.</text>
</comment>
<organism evidence="1 2">
    <name type="scientific">Gordonia oryzae</name>
    <dbReference type="NCBI Taxonomy" id="2487349"/>
    <lineage>
        <taxon>Bacteria</taxon>
        <taxon>Bacillati</taxon>
        <taxon>Actinomycetota</taxon>
        <taxon>Actinomycetes</taxon>
        <taxon>Mycobacteriales</taxon>
        <taxon>Gordoniaceae</taxon>
        <taxon>Gordonia</taxon>
    </lineage>
</organism>
<evidence type="ECO:0000313" key="2">
    <source>
        <dbReference type="Proteomes" id="UP000267536"/>
    </source>
</evidence>
<evidence type="ECO:0000313" key="1">
    <source>
        <dbReference type="EMBL" id="RPA65719.1"/>
    </source>
</evidence>
<dbReference type="EMBL" id="RKMH01000002">
    <property type="protein sequence ID" value="RPA65719.1"/>
    <property type="molecule type" value="Genomic_DNA"/>
</dbReference>